<organism evidence="2 3">
    <name type="scientific">Aldrovandia affinis</name>
    <dbReference type="NCBI Taxonomy" id="143900"/>
    <lineage>
        <taxon>Eukaryota</taxon>
        <taxon>Metazoa</taxon>
        <taxon>Chordata</taxon>
        <taxon>Craniata</taxon>
        <taxon>Vertebrata</taxon>
        <taxon>Euteleostomi</taxon>
        <taxon>Actinopterygii</taxon>
        <taxon>Neopterygii</taxon>
        <taxon>Teleostei</taxon>
        <taxon>Notacanthiformes</taxon>
        <taxon>Halosauridae</taxon>
        <taxon>Aldrovandia</taxon>
    </lineage>
</organism>
<feature type="signal peptide" evidence="1">
    <location>
        <begin position="1"/>
        <end position="20"/>
    </location>
</feature>
<name>A0AAD7SAB6_9TELE</name>
<gene>
    <name evidence="2" type="ORF">AAFF_G00417630</name>
</gene>
<protein>
    <submittedName>
        <fullName evidence="2">Uncharacterized protein</fullName>
    </submittedName>
</protein>
<dbReference type="AlphaFoldDB" id="A0AAD7SAB6"/>
<evidence type="ECO:0000313" key="2">
    <source>
        <dbReference type="EMBL" id="KAJ8398855.1"/>
    </source>
</evidence>
<feature type="chain" id="PRO_5042157609" evidence="1">
    <location>
        <begin position="21"/>
        <end position="230"/>
    </location>
</feature>
<keyword evidence="1" id="KW-0732">Signal</keyword>
<keyword evidence="3" id="KW-1185">Reference proteome</keyword>
<sequence length="230" mass="26507">MLGCIRGTLLLALLLESAETLKEARCTENSAPVHSPCLDRAHWHNLTRHLGEGIVTSHDESILVGPTAFDKIRSRPFHRCVLKNIFAFYNQALARQGGHYRDLRRFITRLGKCVVRVSWKRWCRKLYQDVRGMPVIETRGEKTLTAKMIAVLQIQKLQRAMEQLGDVKTQDKAIVELKMLEYYLPEGRARKDKAESRDKCDVKVQDKLSRHVMLPGRGRTLTSQQQKRMS</sequence>
<dbReference type="EMBL" id="JAINUG010000087">
    <property type="protein sequence ID" value="KAJ8398855.1"/>
    <property type="molecule type" value="Genomic_DNA"/>
</dbReference>
<accession>A0AAD7SAB6</accession>
<comment type="caution">
    <text evidence="2">The sequence shown here is derived from an EMBL/GenBank/DDBJ whole genome shotgun (WGS) entry which is preliminary data.</text>
</comment>
<reference evidence="2" key="1">
    <citation type="journal article" date="2023" name="Science">
        <title>Genome structures resolve the early diversification of teleost fishes.</title>
        <authorList>
            <person name="Parey E."/>
            <person name="Louis A."/>
            <person name="Montfort J."/>
            <person name="Bouchez O."/>
            <person name="Roques C."/>
            <person name="Iampietro C."/>
            <person name="Lluch J."/>
            <person name="Castinel A."/>
            <person name="Donnadieu C."/>
            <person name="Desvignes T."/>
            <person name="Floi Bucao C."/>
            <person name="Jouanno E."/>
            <person name="Wen M."/>
            <person name="Mejri S."/>
            <person name="Dirks R."/>
            <person name="Jansen H."/>
            <person name="Henkel C."/>
            <person name="Chen W.J."/>
            <person name="Zahm M."/>
            <person name="Cabau C."/>
            <person name="Klopp C."/>
            <person name="Thompson A.W."/>
            <person name="Robinson-Rechavi M."/>
            <person name="Braasch I."/>
            <person name="Lecointre G."/>
            <person name="Bobe J."/>
            <person name="Postlethwait J.H."/>
            <person name="Berthelot C."/>
            <person name="Roest Crollius H."/>
            <person name="Guiguen Y."/>
        </authorList>
    </citation>
    <scope>NUCLEOTIDE SEQUENCE</scope>
    <source>
        <strain evidence="2">NC1722</strain>
    </source>
</reference>
<proteinExistence type="predicted"/>
<dbReference type="Proteomes" id="UP001221898">
    <property type="component" value="Unassembled WGS sequence"/>
</dbReference>
<evidence type="ECO:0000256" key="1">
    <source>
        <dbReference type="SAM" id="SignalP"/>
    </source>
</evidence>
<evidence type="ECO:0000313" key="3">
    <source>
        <dbReference type="Proteomes" id="UP001221898"/>
    </source>
</evidence>